<evidence type="ECO:0000256" key="1">
    <source>
        <dbReference type="ARBA" id="ARBA00004141"/>
    </source>
</evidence>
<dbReference type="AlphaFoldDB" id="B0D1K6"/>
<reference evidence="9 10" key="1">
    <citation type="journal article" date="2008" name="Nature">
        <title>The genome of Laccaria bicolor provides insights into mycorrhizal symbiosis.</title>
        <authorList>
            <person name="Martin F."/>
            <person name="Aerts A."/>
            <person name="Ahren D."/>
            <person name="Brun A."/>
            <person name="Danchin E.G.J."/>
            <person name="Duchaussoy F."/>
            <person name="Gibon J."/>
            <person name="Kohler A."/>
            <person name="Lindquist E."/>
            <person name="Pereda V."/>
            <person name="Salamov A."/>
            <person name="Shapiro H.J."/>
            <person name="Wuyts J."/>
            <person name="Blaudez D."/>
            <person name="Buee M."/>
            <person name="Brokstein P."/>
            <person name="Canbaeck B."/>
            <person name="Cohen D."/>
            <person name="Courty P.E."/>
            <person name="Coutinho P.M."/>
            <person name="Delaruelle C."/>
            <person name="Detter J.C."/>
            <person name="Deveau A."/>
            <person name="DiFazio S."/>
            <person name="Duplessis S."/>
            <person name="Fraissinet-Tachet L."/>
            <person name="Lucic E."/>
            <person name="Frey-Klett P."/>
            <person name="Fourrey C."/>
            <person name="Feussner I."/>
            <person name="Gay G."/>
            <person name="Grimwood J."/>
            <person name="Hoegger P.J."/>
            <person name="Jain P."/>
            <person name="Kilaru S."/>
            <person name="Labbe J."/>
            <person name="Lin Y.C."/>
            <person name="Legue V."/>
            <person name="Le Tacon F."/>
            <person name="Marmeisse R."/>
            <person name="Melayah D."/>
            <person name="Montanini B."/>
            <person name="Muratet M."/>
            <person name="Nehls U."/>
            <person name="Niculita-Hirzel H."/>
            <person name="Oudot-Le Secq M.P."/>
            <person name="Peter M."/>
            <person name="Quesneville H."/>
            <person name="Rajashekar B."/>
            <person name="Reich M."/>
            <person name="Rouhier N."/>
            <person name="Schmutz J."/>
            <person name="Yin T."/>
            <person name="Chalot M."/>
            <person name="Henrissat B."/>
            <person name="Kuees U."/>
            <person name="Lucas S."/>
            <person name="Van de Peer Y."/>
            <person name="Podila G.K."/>
            <person name="Polle A."/>
            <person name="Pukkila P.J."/>
            <person name="Richardson P.M."/>
            <person name="Rouze P."/>
            <person name="Sanders I.R."/>
            <person name="Stajich J.E."/>
            <person name="Tunlid A."/>
            <person name="Tuskan G."/>
            <person name="Grigoriev I.V."/>
        </authorList>
    </citation>
    <scope>NUCLEOTIDE SEQUENCE [LARGE SCALE GENOMIC DNA]</scope>
    <source>
        <strain evidence="10">S238N-H82 / ATCC MYA-4686</strain>
    </source>
</reference>
<dbReference type="EMBL" id="DS547095">
    <property type="protein sequence ID" value="EDR11655.1"/>
    <property type="molecule type" value="Genomic_DNA"/>
</dbReference>
<dbReference type="GO" id="GO:0006629">
    <property type="term" value="P:lipid metabolic process"/>
    <property type="evidence" value="ECO:0007669"/>
    <property type="project" value="InterPro"/>
</dbReference>
<evidence type="ECO:0000259" key="8">
    <source>
        <dbReference type="Pfam" id="PF13813"/>
    </source>
</evidence>
<keyword evidence="5 7" id="KW-1133">Transmembrane helix</keyword>
<keyword evidence="4 7" id="KW-0812">Transmembrane</keyword>
<dbReference type="InterPro" id="IPR032805">
    <property type="entry name" value="Wax_synthase_dom"/>
</dbReference>
<dbReference type="InterPro" id="IPR044851">
    <property type="entry name" value="Wax_synthase"/>
</dbReference>
<feature type="transmembrane region" description="Helical" evidence="7">
    <location>
        <begin position="296"/>
        <end position="320"/>
    </location>
</feature>
<proteinExistence type="inferred from homology"/>
<dbReference type="KEGG" id="lbc:LACBIDRAFT_314094"/>
<evidence type="ECO:0000256" key="2">
    <source>
        <dbReference type="ARBA" id="ARBA00007282"/>
    </source>
</evidence>
<feature type="transmembrane region" description="Helical" evidence="7">
    <location>
        <begin position="264"/>
        <end position="284"/>
    </location>
</feature>
<feature type="transmembrane region" description="Helical" evidence="7">
    <location>
        <begin position="30"/>
        <end position="50"/>
    </location>
</feature>
<keyword evidence="6 7" id="KW-0472">Membrane</keyword>
<feature type="transmembrane region" description="Helical" evidence="7">
    <location>
        <begin position="133"/>
        <end position="149"/>
    </location>
</feature>
<dbReference type="InParanoid" id="B0D1K6"/>
<comment type="similarity">
    <text evidence="2">Belongs to the wax synthase family.</text>
</comment>
<evidence type="ECO:0000256" key="5">
    <source>
        <dbReference type="ARBA" id="ARBA00022989"/>
    </source>
</evidence>
<gene>
    <name evidence="9" type="ORF">LACBIDRAFT_314094</name>
</gene>
<evidence type="ECO:0000313" key="9">
    <source>
        <dbReference type="EMBL" id="EDR11655.1"/>
    </source>
</evidence>
<organism evidence="10">
    <name type="scientific">Laccaria bicolor (strain S238N-H82 / ATCC MYA-4686)</name>
    <name type="common">Bicoloured deceiver</name>
    <name type="synonym">Laccaria laccata var. bicolor</name>
    <dbReference type="NCBI Taxonomy" id="486041"/>
    <lineage>
        <taxon>Eukaryota</taxon>
        <taxon>Fungi</taxon>
        <taxon>Dikarya</taxon>
        <taxon>Basidiomycota</taxon>
        <taxon>Agaricomycotina</taxon>
        <taxon>Agaricomycetes</taxon>
        <taxon>Agaricomycetidae</taxon>
        <taxon>Agaricales</taxon>
        <taxon>Agaricineae</taxon>
        <taxon>Hydnangiaceae</taxon>
        <taxon>Laccaria</taxon>
    </lineage>
</organism>
<evidence type="ECO:0000256" key="3">
    <source>
        <dbReference type="ARBA" id="ARBA00022679"/>
    </source>
</evidence>
<accession>B0D1K6</accession>
<dbReference type="Pfam" id="PF13813">
    <property type="entry name" value="MBOAT_2"/>
    <property type="match status" value="1"/>
</dbReference>
<keyword evidence="3" id="KW-0808">Transferase</keyword>
<comment type="subcellular location">
    <subcellularLocation>
        <location evidence="1">Membrane</location>
        <topology evidence="1">Multi-pass membrane protein</topology>
    </subcellularLocation>
</comment>
<dbReference type="GO" id="GO:0016020">
    <property type="term" value="C:membrane"/>
    <property type="evidence" value="ECO:0007669"/>
    <property type="project" value="UniProtKB-SubCell"/>
</dbReference>
<dbReference type="HOGENOM" id="CLU_032731_1_0_1"/>
<keyword evidence="10" id="KW-1185">Reference proteome</keyword>
<feature type="domain" description="Wax synthase" evidence="8">
    <location>
        <begin position="216"/>
        <end position="302"/>
    </location>
</feature>
<name>B0D1K6_LACBS</name>
<protein>
    <submittedName>
        <fullName evidence="9">Predicted protein</fullName>
    </submittedName>
</protein>
<evidence type="ECO:0000256" key="4">
    <source>
        <dbReference type="ARBA" id="ARBA00022692"/>
    </source>
</evidence>
<dbReference type="PANTHER" id="PTHR31595">
    <property type="entry name" value="LONG-CHAIN-ALCOHOL O-FATTY-ACYLTRANSFERASE 3-RELATED"/>
    <property type="match status" value="1"/>
</dbReference>
<feature type="transmembrane region" description="Helical" evidence="7">
    <location>
        <begin position="332"/>
        <end position="351"/>
    </location>
</feature>
<dbReference type="GeneID" id="6072972"/>
<dbReference type="RefSeq" id="XP_001877552.1">
    <property type="nucleotide sequence ID" value="XM_001877517.1"/>
</dbReference>
<evidence type="ECO:0000256" key="6">
    <source>
        <dbReference type="ARBA" id="ARBA00023136"/>
    </source>
</evidence>
<sequence>MANAILYVYLYNRIPLFIALVVRPSPYRKLWFLPILCLNIWLLFCVPNTGESPSTSNSLGCAIFCSVLTASDFILLTDVQKELRLQNDKRDIPASSLSARMVWALKLMTSQRAVGWAHEPTGRIPAKPKTSRWTFVVSRLFLGACYYMLSDLLRILAQWRFAVVRRGTTDVGALGSLLDRMTYLTALAEVQMGLTMPYICMSAVSVALGLTEPKEWPAMFGSWSEAYTIGRFWGRTWHQMLRRLLTVHAKFVVKVLHIKNGTSLSWHVQLFVVFTLSALLHLVGEYRIFNNWTSGGAMSFFVIQAVGITIEDMIIALASKIGFRKTTSLSKLVGYVWVCGWLTWTIVWWIGPLTKARFGTPDDKQSVILEFFQRALANETFSIKGQ</sequence>
<feature type="transmembrane region" description="Helical" evidence="7">
    <location>
        <begin position="6"/>
        <end position="23"/>
    </location>
</feature>
<dbReference type="GO" id="GO:0008374">
    <property type="term" value="F:O-acyltransferase activity"/>
    <property type="evidence" value="ECO:0007669"/>
    <property type="project" value="InterPro"/>
</dbReference>
<evidence type="ECO:0000313" key="10">
    <source>
        <dbReference type="Proteomes" id="UP000001194"/>
    </source>
</evidence>
<dbReference type="PANTHER" id="PTHR31595:SF27">
    <property type="entry name" value="WAX SYNTHASE DOMAIN-CONTAINING PROTEIN-RELATED"/>
    <property type="match status" value="1"/>
</dbReference>
<evidence type="ECO:0000256" key="7">
    <source>
        <dbReference type="SAM" id="Phobius"/>
    </source>
</evidence>
<dbReference type="OrthoDB" id="1077582at2759"/>
<dbReference type="Proteomes" id="UP000001194">
    <property type="component" value="Unassembled WGS sequence"/>
</dbReference>